<sequence length="254" mass="27786">FEFDFGQDITELFSATTRRPPAFRSSPGPDDIVDTPFTQDPANLAIERQGQDATIIPTISSSPPDGPAIPPWLTPGYYRQPGLNSTSPKLTNCTDERGGADTIPLHGERPSSPLEGFIDIREQAKHDPEIAQFLQQLQGQSDRPKGRMTRSRAGNPESSSATLEMAPPRHSRKRPYTSKRSKPWRGKRSTTRTKRAKPAPSYTCPPSAVTATRNAPARSSSAYMPSCNHYALGGGLGVEGSDTLWEYQGSSRFL</sequence>
<keyword evidence="3" id="KW-1185">Reference proteome</keyword>
<feature type="region of interest" description="Disordered" evidence="1">
    <location>
        <begin position="12"/>
        <end position="37"/>
    </location>
</feature>
<accession>A0A9W8B422</accession>
<proteinExistence type="predicted"/>
<feature type="region of interest" description="Disordered" evidence="1">
    <location>
        <begin position="95"/>
        <end position="114"/>
    </location>
</feature>
<feature type="non-terminal residue" evidence="2">
    <location>
        <position position="1"/>
    </location>
</feature>
<evidence type="ECO:0000313" key="2">
    <source>
        <dbReference type="EMBL" id="KAJ1974050.1"/>
    </source>
</evidence>
<dbReference type="OrthoDB" id="5696802at2759"/>
<dbReference type="AlphaFoldDB" id="A0A9W8B422"/>
<evidence type="ECO:0000313" key="3">
    <source>
        <dbReference type="Proteomes" id="UP001151582"/>
    </source>
</evidence>
<feature type="region of interest" description="Disordered" evidence="1">
    <location>
        <begin position="135"/>
        <end position="221"/>
    </location>
</feature>
<comment type="caution">
    <text evidence="2">The sequence shown here is derived from an EMBL/GenBank/DDBJ whole genome shotgun (WGS) entry which is preliminary data.</text>
</comment>
<evidence type="ECO:0000256" key="1">
    <source>
        <dbReference type="SAM" id="MobiDB-lite"/>
    </source>
</evidence>
<dbReference type="Proteomes" id="UP001151582">
    <property type="component" value="Unassembled WGS sequence"/>
</dbReference>
<organism evidence="2 3">
    <name type="scientific">Dimargaris verticillata</name>
    <dbReference type="NCBI Taxonomy" id="2761393"/>
    <lineage>
        <taxon>Eukaryota</taxon>
        <taxon>Fungi</taxon>
        <taxon>Fungi incertae sedis</taxon>
        <taxon>Zoopagomycota</taxon>
        <taxon>Kickxellomycotina</taxon>
        <taxon>Dimargaritomycetes</taxon>
        <taxon>Dimargaritales</taxon>
        <taxon>Dimargaritaceae</taxon>
        <taxon>Dimargaris</taxon>
    </lineage>
</organism>
<gene>
    <name evidence="2" type="ORF">H4R34_004863</name>
</gene>
<dbReference type="EMBL" id="JANBQB010000713">
    <property type="protein sequence ID" value="KAJ1974050.1"/>
    <property type="molecule type" value="Genomic_DNA"/>
</dbReference>
<name>A0A9W8B422_9FUNG</name>
<reference evidence="2" key="1">
    <citation type="submission" date="2022-07" db="EMBL/GenBank/DDBJ databases">
        <title>Phylogenomic reconstructions and comparative analyses of Kickxellomycotina fungi.</title>
        <authorList>
            <person name="Reynolds N.K."/>
            <person name="Stajich J.E."/>
            <person name="Barry K."/>
            <person name="Grigoriev I.V."/>
            <person name="Crous P."/>
            <person name="Smith M.E."/>
        </authorList>
    </citation>
    <scope>NUCLEOTIDE SEQUENCE</scope>
    <source>
        <strain evidence="2">RSA 567</strain>
    </source>
</reference>
<feature type="compositionally biased region" description="Polar residues" evidence="1">
    <location>
        <begin position="209"/>
        <end position="221"/>
    </location>
</feature>
<feature type="compositionally biased region" description="Basic residues" evidence="1">
    <location>
        <begin position="169"/>
        <end position="197"/>
    </location>
</feature>
<protein>
    <submittedName>
        <fullName evidence="2">Uncharacterized protein</fullName>
    </submittedName>
</protein>